<keyword evidence="2" id="KW-1185">Reference proteome</keyword>
<dbReference type="AlphaFoldDB" id="A0A653BS33"/>
<evidence type="ECO:0000313" key="1">
    <source>
        <dbReference type="EMBL" id="VEN38365.1"/>
    </source>
</evidence>
<gene>
    <name evidence="1" type="ORF">CALMAC_LOCUS3281</name>
</gene>
<reference evidence="1 2" key="1">
    <citation type="submission" date="2019-01" db="EMBL/GenBank/DDBJ databases">
        <authorList>
            <person name="Sayadi A."/>
        </authorList>
    </citation>
    <scope>NUCLEOTIDE SEQUENCE [LARGE SCALE GENOMIC DNA]</scope>
</reference>
<sequence>MFKQYLWIWNQFPFSENFEKQLKICNRVKWVTKLSDKDGYYLVENRMRKICDRPSKRFSCFETIMDCIYDEAWLGDVRGLSTLSPRRG</sequence>
<organism evidence="1 2">
    <name type="scientific">Callosobruchus maculatus</name>
    <name type="common">Southern cowpea weevil</name>
    <name type="synonym">Pulse bruchid</name>
    <dbReference type="NCBI Taxonomy" id="64391"/>
    <lineage>
        <taxon>Eukaryota</taxon>
        <taxon>Metazoa</taxon>
        <taxon>Ecdysozoa</taxon>
        <taxon>Arthropoda</taxon>
        <taxon>Hexapoda</taxon>
        <taxon>Insecta</taxon>
        <taxon>Pterygota</taxon>
        <taxon>Neoptera</taxon>
        <taxon>Endopterygota</taxon>
        <taxon>Coleoptera</taxon>
        <taxon>Polyphaga</taxon>
        <taxon>Cucujiformia</taxon>
        <taxon>Chrysomeloidea</taxon>
        <taxon>Chrysomelidae</taxon>
        <taxon>Bruchinae</taxon>
        <taxon>Bruchini</taxon>
        <taxon>Callosobruchus</taxon>
    </lineage>
</organism>
<dbReference type="Proteomes" id="UP000410492">
    <property type="component" value="Unassembled WGS sequence"/>
</dbReference>
<dbReference type="EMBL" id="CAACVG010004393">
    <property type="protein sequence ID" value="VEN38365.1"/>
    <property type="molecule type" value="Genomic_DNA"/>
</dbReference>
<protein>
    <submittedName>
        <fullName evidence="1">Uncharacterized protein</fullName>
    </submittedName>
</protein>
<proteinExistence type="predicted"/>
<name>A0A653BS33_CALMS</name>
<accession>A0A653BS33</accession>
<evidence type="ECO:0000313" key="2">
    <source>
        <dbReference type="Proteomes" id="UP000410492"/>
    </source>
</evidence>